<dbReference type="Proteomes" id="UP000265926">
    <property type="component" value="Unassembled WGS sequence"/>
</dbReference>
<reference evidence="2 3" key="1">
    <citation type="submission" date="2018-08" db="EMBL/GenBank/DDBJ databases">
        <title>Pallidiluteibacterium maritimus gen. nov., sp. nov., isolated from coastal sediment.</title>
        <authorList>
            <person name="Zhou L.Y."/>
        </authorList>
    </citation>
    <scope>NUCLEOTIDE SEQUENCE [LARGE SCALE GENOMIC DNA]</scope>
    <source>
        <strain evidence="2 3">XSD2</strain>
    </source>
</reference>
<dbReference type="EMBL" id="QWGR01000287">
    <property type="protein sequence ID" value="RIJ43455.1"/>
    <property type="molecule type" value="Genomic_DNA"/>
</dbReference>
<organism evidence="2 3">
    <name type="scientific">Maribellus luteus</name>
    <dbReference type="NCBI Taxonomy" id="2305463"/>
    <lineage>
        <taxon>Bacteria</taxon>
        <taxon>Pseudomonadati</taxon>
        <taxon>Bacteroidota</taxon>
        <taxon>Bacteroidia</taxon>
        <taxon>Marinilabiliales</taxon>
        <taxon>Prolixibacteraceae</taxon>
        <taxon>Maribellus</taxon>
    </lineage>
</organism>
<sequence length="135" mass="14572">VRLAPGRAEIIDEAPSGRLFVDGGVLTPANGEALRERRHAAFNGVLTVAVALDARGRLTSGPQVRGVGLPGDDDYPIEEALDDLAEIAEGALKRLDADEREDDTAVEQAIARALKKASQRVWERRPIVEVTVLRI</sequence>
<evidence type="ECO:0000313" key="3">
    <source>
        <dbReference type="Proteomes" id="UP000265926"/>
    </source>
</evidence>
<feature type="domain" description="Ribonuclease J C-terminal" evidence="1">
    <location>
        <begin position="34"/>
        <end position="135"/>
    </location>
</feature>
<gene>
    <name evidence="2" type="ORF">D1614_25115</name>
</gene>
<proteinExistence type="predicted"/>
<dbReference type="Pfam" id="PF17770">
    <property type="entry name" value="RNase_J_C"/>
    <property type="match status" value="1"/>
</dbReference>
<protein>
    <submittedName>
        <fullName evidence="2">MBL fold metallo-hydrolase</fullName>
    </submittedName>
</protein>
<dbReference type="InterPro" id="IPR041636">
    <property type="entry name" value="RNase_J_C"/>
</dbReference>
<keyword evidence="3" id="KW-1185">Reference proteome</keyword>
<keyword evidence="2" id="KW-0378">Hydrolase</keyword>
<dbReference type="Gene3D" id="3.10.20.580">
    <property type="match status" value="1"/>
</dbReference>
<feature type="non-terminal residue" evidence="2">
    <location>
        <position position="1"/>
    </location>
</feature>
<dbReference type="AlphaFoldDB" id="A0A399SNJ8"/>
<dbReference type="GO" id="GO:0016787">
    <property type="term" value="F:hydrolase activity"/>
    <property type="evidence" value="ECO:0007669"/>
    <property type="project" value="UniProtKB-KW"/>
</dbReference>
<accession>A0A399SNJ8</accession>
<evidence type="ECO:0000313" key="2">
    <source>
        <dbReference type="EMBL" id="RIJ43455.1"/>
    </source>
</evidence>
<evidence type="ECO:0000259" key="1">
    <source>
        <dbReference type="Pfam" id="PF17770"/>
    </source>
</evidence>
<comment type="caution">
    <text evidence="2">The sequence shown here is derived from an EMBL/GenBank/DDBJ whole genome shotgun (WGS) entry which is preliminary data.</text>
</comment>
<name>A0A399SNJ8_9BACT</name>
<dbReference type="RefSeq" id="WP_206610217.1">
    <property type="nucleotide sequence ID" value="NZ_QWGR01000287.1"/>
</dbReference>